<organism evidence="2 3">
    <name type="scientific">Portunus trituberculatus</name>
    <name type="common">Swimming crab</name>
    <name type="synonym">Neptunus trituberculatus</name>
    <dbReference type="NCBI Taxonomy" id="210409"/>
    <lineage>
        <taxon>Eukaryota</taxon>
        <taxon>Metazoa</taxon>
        <taxon>Ecdysozoa</taxon>
        <taxon>Arthropoda</taxon>
        <taxon>Crustacea</taxon>
        <taxon>Multicrustacea</taxon>
        <taxon>Malacostraca</taxon>
        <taxon>Eumalacostraca</taxon>
        <taxon>Eucarida</taxon>
        <taxon>Decapoda</taxon>
        <taxon>Pleocyemata</taxon>
        <taxon>Brachyura</taxon>
        <taxon>Eubrachyura</taxon>
        <taxon>Portunoidea</taxon>
        <taxon>Portunidae</taxon>
        <taxon>Portuninae</taxon>
        <taxon>Portunus</taxon>
    </lineage>
</organism>
<evidence type="ECO:0000313" key="3">
    <source>
        <dbReference type="Proteomes" id="UP000324222"/>
    </source>
</evidence>
<sequence>MVDAVGRVKVEPRGLAGGDVSHTYRSLAVMKHLELVIVGVAEELSADDVFVSVRYERKEWRTHTSNQEESLTEVIQAERTLSTRAHKFGDGFTLLETNDSTFNIHLTTILLYSRDQVRSATRIPGGTWPRRCTSSPAASALFSSPSSHANSEAGSLEFATSHLKQPWCREERKNETSSVDESGTEV</sequence>
<evidence type="ECO:0000256" key="1">
    <source>
        <dbReference type="SAM" id="MobiDB-lite"/>
    </source>
</evidence>
<feature type="compositionally biased region" description="Polar residues" evidence="1">
    <location>
        <begin position="176"/>
        <end position="186"/>
    </location>
</feature>
<name>A0A5B7D1C1_PORTR</name>
<reference evidence="2 3" key="1">
    <citation type="submission" date="2019-05" db="EMBL/GenBank/DDBJ databases">
        <title>Another draft genome of Portunus trituberculatus and its Hox gene families provides insights of decapod evolution.</title>
        <authorList>
            <person name="Jeong J.-H."/>
            <person name="Song I."/>
            <person name="Kim S."/>
            <person name="Choi T."/>
            <person name="Kim D."/>
            <person name="Ryu S."/>
            <person name="Kim W."/>
        </authorList>
    </citation>
    <scope>NUCLEOTIDE SEQUENCE [LARGE SCALE GENOMIC DNA]</scope>
    <source>
        <tissue evidence="2">Muscle</tissue>
    </source>
</reference>
<keyword evidence="3" id="KW-1185">Reference proteome</keyword>
<dbReference type="Proteomes" id="UP000324222">
    <property type="component" value="Unassembled WGS sequence"/>
</dbReference>
<comment type="caution">
    <text evidence="2">The sequence shown here is derived from an EMBL/GenBank/DDBJ whole genome shotgun (WGS) entry which is preliminary data.</text>
</comment>
<proteinExistence type="predicted"/>
<evidence type="ECO:0000313" key="2">
    <source>
        <dbReference type="EMBL" id="MPC15115.1"/>
    </source>
</evidence>
<dbReference type="AlphaFoldDB" id="A0A5B7D1C1"/>
<dbReference type="EMBL" id="VSRR010000403">
    <property type="protein sequence ID" value="MPC15115.1"/>
    <property type="molecule type" value="Genomic_DNA"/>
</dbReference>
<accession>A0A5B7D1C1</accession>
<feature type="region of interest" description="Disordered" evidence="1">
    <location>
        <begin position="167"/>
        <end position="186"/>
    </location>
</feature>
<gene>
    <name evidence="2" type="ORF">E2C01_007897</name>
</gene>
<protein>
    <submittedName>
        <fullName evidence="2">Uncharacterized protein</fullName>
    </submittedName>
</protein>